<dbReference type="PANTHER" id="PTHR34217:SF1">
    <property type="entry name" value="CARBOXYPEPTIDASE 1"/>
    <property type="match status" value="1"/>
</dbReference>
<keyword evidence="2" id="KW-0862">Zinc</keyword>
<dbReference type="PANTHER" id="PTHR34217">
    <property type="entry name" value="METAL-DEPENDENT CARBOXYPEPTIDASE"/>
    <property type="match status" value="1"/>
</dbReference>
<evidence type="ECO:0000256" key="2">
    <source>
        <dbReference type="PIRSR" id="PIRSR006615-1"/>
    </source>
</evidence>
<keyword evidence="1 4" id="KW-0121">Carboxypeptidase</keyword>
<comment type="catalytic activity">
    <reaction evidence="1">
        <text>Release of a C-terminal amino acid with broad specificity, except for -Pro.</text>
        <dbReference type="EC" id="3.4.17.19"/>
    </reaction>
</comment>
<name>A0A9D9E8T5_9SPIR</name>
<organism evidence="4 5">
    <name type="scientific">Candidatus Aphodenecus pullistercoris</name>
    <dbReference type="NCBI Taxonomy" id="2840669"/>
    <lineage>
        <taxon>Bacteria</taxon>
        <taxon>Pseudomonadati</taxon>
        <taxon>Spirochaetota</taxon>
        <taxon>Spirochaetia</taxon>
        <taxon>Spirochaetales</taxon>
        <taxon>Candidatus Aphodenecus</taxon>
    </lineage>
</organism>
<sequence length="507" mass="57656">MDLKERLERLHELDRRLVTLQDAIAVLGFDEETVMPQEASGERGEQLALLSGLRHEEATGGELRDLVASLEGEEGLDSVDCALVHHHKRFLETEGKLPRSFVEEEAAAIATSQSAWVRARSEDDYASYAPILERIVDLERRKAEYIRPGADPYDTLLDLYEEGMDEAKVASVFDPLEDDIHAIMDRLGDGSVEDSFLYHDYDRDRLHAFCLDVISRMGFDSHRGCVSISAHPFTSCLGRDDVRITTRYSDPSWFDSISTIVHECGHALYDMHATLNPATRGSSLGNGRSMSLHESQSRFWENMILRDRPFWMCMYADLQKALPFMEGVSLNHFLRAINQARPSAIRVNADELTYPLHIIMRFRLERDLIRGDLSVRDLAEAWREESLRTVRYRVENDSEGCLQDVHWPQGMFGYFPSYALGSIAAASFKKSLEEAVGGNDRLDEAIASGDWKVVTDWQDRAIWHSGSIYGFDECVRRVTGRELDVAAYNEYLVDKFTRQRGGENPEG</sequence>
<dbReference type="EC" id="3.4.17.19" evidence="1"/>
<keyword evidence="1" id="KW-0482">Metalloprotease</keyword>
<reference evidence="4" key="2">
    <citation type="journal article" date="2021" name="PeerJ">
        <title>Extensive microbial diversity within the chicken gut microbiome revealed by metagenomics and culture.</title>
        <authorList>
            <person name="Gilroy R."/>
            <person name="Ravi A."/>
            <person name="Getino M."/>
            <person name="Pursley I."/>
            <person name="Horton D.L."/>
            <person name="Alikhan N.F."/>
            <person name="Baker D."/>
            <person name="Gharbi K."/>
            <person name="Hall N."/>
            <person name="Watson M."/>
            <person name="Adriaenssens E.M."/>
            <person name="Foster-Nyarko E."/>
            <person name="Jarju S."/>
            <person name="Secka A."/>
            <person name="Antonio M."/>
            <person name="Oren A."/>
            <person name="Chaudhuri R.R."/>
            <person name="La Ragione R."/>
            <person name="Hildebrand F."/>
            <person name="Pallen M.J."/>
        </authorList>
    </citation>
    <scope>NUCLEOTIDE SEQUENCE</scope>
    <source>
        <strain evidence="4">11167</strain>
    </source>
</reference>
<dbReference type="GO" id="GO:0004181">
    <property type="term" value="F:metallocarboxypeptidase activity"/>
    <property type="evidence" value="ECO:0007669"/>
    <property type="project" value="UniProtKB-UniRule"/>
</dbReference>
<feature type="binding site" evidence="2">
    <location>
        <position position="262"/>
    </location>
    <ligand>
        <name>Zn(2+)</name>
        <dbReference type="ChEBI" id="CHEBI:29105"/>
        <note>catalytic</note>
    </ligand>
</feature>
<accession>A0A9D9E8T5</accession>
<evidence type="ECO:0000313" key="4">
    <source>
        <dbReference type="EMBL" id="MBO8442330.1"/>
    </source>
</evidence>
<evidence type="ECO:0000256" key="3">
    <source>
        <dbReference type="PIRSR" id="PIRSR006615-2"/>
    </source>
</evidence>
<comment type="cofactor">
    <cofactor evidence="2">
        <name>Zn(2+)</name>
        <dbReference type="ChEBI" id="CHEBI:29105"/>
    </cofactor>
    <text evidence="2">Binds 1 zinc ion per subunit.</text>
</comment>
<evidence type="ECO:0000313" key="5">
    <source>
        <dbReference type="Proteomes" id="UP000823633"/>
    </source>
</evidence>
<reference evidence="4" key="1">
    <citation type="submission" date="2020-10" db="EMBL/GenBank/DDBJ databases">
        <authorList>
            <person name="Gilroy R."/>
        </authorList>
    </citation>
    <scope>NUCLEOTIDE SEQUENCE</scope>
    <source>
        <strain evidence="4">11167</strain>
    </source>
</reference>
<dbReference type="AlphaFoldDB" id="A0A9D9E8T5"/>
<feature type="active site" description="Proton donor/acceptor" evidence="3">
    <location>
        <position position="263"/>
    </location>
</feature>
<dbReference type="PIRSF" id="PIRSF006615">
    <property type="entry name" value="Zn_crbxpep_Taq"/>
    <property type="match status" value="1"/>
</dbReference>
<dbReference type="GO" id="GO:0006508">
    <property type="term" value="P:proteolysis"/>
    <property type="evidence" value="ECO:0007669"/>
    <property type="project" value="UniProtKB-UniRule"/>
</dbReference>
<dbReference type="Proteomes" id="UP000823633">
    <property type="component" value="Unassembled WGS sequence"/>
</dbReference>
<comment type="caution">
    <text evidence="4">The sequence shown here is derived from an EMBL/GenBank/DDBJ whole genome shotgun (WGS) entry which is preliminary data.</text>
</comment>
<comment type="function">
    <text evidence="1">Broad specificity carboxypetidase that releases amino acids sequentially from the C-terminus, including neutral, aromatic, polar and basic residues.</text>
</comment>
<proteinExistence type="inferred from homology"/>
<dbReference type="Pfam" id="PF02074">
    <property type="entry name" value="Peptidase_M32"/>
    <property type="match status" value="1"/>
</dbReference>
<dbReference type="SUPFAM" id="SSF55486">
    <property type="entry name" value="Metalloproteases ('zincins'), catalytic domain"/>
    <property type="match status" value="1"/>
</dbReference>
<protein>
    <recommendedName>
        <fullName evidence="1">Metal-dependent carboxypeptidase</fullName>
        <ecNumber evidence="1">3.4.17.19</ecNumber>
    </recommendedName>
</protein>
<evidence type="ECO:0000256" key="1">
    <source>
        <dbReference type="PIRNR" id="PIRNR006615"/>
    </source>
</evidence>
<dbReference type="CDD" id="cd06460">
    <property type="entry name" value="M32_Taq"/>
    <property type="match status" value="1"/>
</dbReference>
<dbReference type="EMBL" id="JADIMU010000009">
    <property type="protein sequence ID" value="MBO8442330.1"/>
    <property type="molecule type" value="Genomic_DNA"/>
</dbReference>
<dbReference type="PROSITE" id="PS52034">
    <property type="entry name" value="PEPTIDASE_M32"/>
    <property type="match status" value="1"/>
</dbReference>
<keyword evidence="1" id="KW-0378">Hydrolase</keyword>
<dbReference type="InterPro" id="IPR001333">
    <property type="entry name" value="Peptidase_M32_Taq"/>
</dbReference>
<keyword evidence="1" id="KW-0645">Protease</keyword>
<comment type="similarity">
    <text evidence="1">Belongs to the peptidase M32 family.</text>
</comment>
<dbReference type="Gene3D" id="1.10.1370.30">
    <property type="match status" value="1"/>
</dbReference>
<gene>
    <name evidence="4" type="ORF">IAC42_01015</name>
</gene>
<dbReference type="PRINTS" id="PR00998">
    <property type="entry name" value="CRBOXYPTASET"/>
</dbReference>
<dbReference type="GO" id="GO:0046872">
    <property type="term" value="F:metal ion binding"/>
    <property type="evidence" value="ECO:0007669"/>
    <property type="project" value="UniProtKB-KW"/>
</dbReference>
<feature type="binding site" evidence="2">
    <location>
        <position position="266"/>
    </location>
    <ligand>
        <name>Zn(2+)</name>
        <dbReference type="ChEBI" id="CHEBI:29105"/>
        <note>catalytic</note>
    </ligand>
</feature>
<keyword evidence="1 2" id="KW-0479">Metal-binding</keyword>
<feature type="binding site" evidence="2">
    <location>
        <position position="294"/>
    </location>
    <ligand>
        <name>Zn(2+)</name>
        <dbReference type="ChEBI" id="CHEBI:29105"/>
        <note>catalytic</note>
    </ligand>
</feature>